<proteinExistence type="predicted"/>
<accession>K3Z1M5</accession>
<organism evidence="1 2">
    <name type="scientific">Setaria italica</name>
    <name type="common">Foxtail millet</name>
    <name type="synonym">Panicum italicum</name>
    <dbReference type="NCBI Taxonomy" id="4555"/>
    <lineage>
        <taxon>Eukaryota</taxon>
        <taxon>Viridiplantae</taxon>
        <taxon>Streptophyta</taxon>
        <taxon>Embryophyta</taxon>
        <taxon>Tracheophyta</taxon>
        <taxon>Spermatophyta</taxon>
        <taxon>Magnoliopsida</taxon>
        <taxon>Liliopsida</taxon>
        <taxon>Poales</taxon>
        <taxon>Poaceae</taxon>
        <taxon>PACMAD clade</taxon>
        <taxon>Panicoideae</taxon>
        <taxon>Panicodae</taxon>
        <taxon>Paniceae</taxon>
        <taxon>Cenchrinae</taxon>
        <taxon>Setaria</taxon>
    </lineage>
</organism>
<reference evidence="2" key="1">
    <citation type="journal article" date="2012" name="Nat. Biotechnol.">
        <title>Reference genome sequence of the model plant Setaria.</title>
        <authorList>
            <person name="Bennetzen J.L."/>
            <person name="Schmutz J."/>
            <person name="Wang H."/>
            <person name="Percifield R."/>
            <person name="Hawkins J."/>
            <person name="Pontaroli A.C."/>
            <person name="Estep M."/>
            <person name="Feng L."/>
            <person name="Vaughn J.N."/>
            <person name="Grimwood J."/>
            <person name="Jenkins J."/>
            <person name="Barry K."/>
            <person name="Lindquist E."/>
            <person name="Hellsten U."/>
            <person name="Deshpande S."/>
            <person name="Wang X."/>
            <person name="Wu X."/>
            <person name="Mitros T."/>
            <person name="Triplett J."/>
            <person name="Yang X."/>
            <person name="Ye C.Y."/>
            <person name="Mauro-Herrera M."/>
            <person name="Wang L."/>
            <person name="Li P."/>
            <person name="Sharma M."/>
            <person name="Sharma R."/>
            <person name="Ronald P.C."/>
            <person name="Panaud O."/>
            <person name="Kellogg E.A."/>
            <person name="Brutnell T.P."/>
            <person name="Doust A.N."/>
            <person name="Tuskan G.A."/>
            <person name="Rokhsar D."/>
            <person name="Devos K.M."/>
        </authorList>
    </citation>
    <scope>NUCLEOTIDE SEQUENCE [LARGE SCALE GENOMIC DNA]</scope>
    <source>
        <strain evidence="2">cv. Yugu1</strain>
    </source>
</reference>
<sequence length="38" mass="4298">MSLVIIKISRTVFCTLALHYIYTCNTSYTTRSGNGQQL</sequence>
<name>K3Z1M5_SETIT</name>
<dbReference type="AlphaFoldDB" id="K3Z1M5"/>
<reference evidence="1" key="2">
    <citation type="submission" date="2018-08" db="UniProtKB">
        <authorList>
            <consortium name="EnsemblPlants"/>
        </authorList>
    </citation>
    <scope>IDENTIFICATION</scope>
    <source>
        <strain evidence="1">Yugu1</strain>
    </source>
</reference>
<dbReference type="InParanoid" id="K3Z1M5"/>
<dbReference type="EnsemblPlants" id="KQL31829">
    <property type="protein sequence ID" value="KQL31829"/>
    <property type="gene ID" value="SETIT_020443mg"/>
</dbReference>
<protein>
    <submittedName>
        <fullName evidence="1">Uncharacterized protein</fullName>
    </submittedName>
</protein>
<dbReference type="Gramene" id="KQL31829">
    <property type="protein sequence ID" value="KQL31829"/>
    <property type="gene ID" value="SETIT_020443mg"/>
</dbReference>
<dbReference type="HOGENOM" id="CLU_3336434_0_0_1"/>
<dbReference type="EMBL" id="AGNK02000580">
    <property type="status" value="NOT_ANNOTATED_CDS"/>
    <property type="molecule type" value="Genomic_DNA"/>
</dbReference>
<evidence type="ECO:0000313" key="2">
    <source>
        <dbReference type="Proteomes" id="UP000004995"/>
    </source>
</evidence>
<keyword evidence="2" id="KW-1185">Reference proteome</keyword>
<dbReference type="Proteomes" id="UP000004995">
    <property type="component" value="Unassembled WGS sequence"/>
</dbReference>
<evidence type="ECO:0000313" key="1">
    <source>
        <dbReference type="EnsemblPlants" id="KQL31829"/>
    </source>
</evidence>